<keyword evidence="3" id="KW-1185">Reference proteome</keyword>
<evidence type="ECO:0000256" key="1">
    <source>
        <dbReference type="SAM" id="MobiDB-lite"/>
    </source>
</evidence>
<protein>
    <recommendedName>
        <fullName evidence="4">Histidinolphosphatase-like protein</fullName>
    </recommendedName>
</protein>
<dbReference type="EMBL" id="JAUIRO010000007">
    <property type="protein sequence ID" value="KAK0706927.1"/>
    <property type="molecule type" value="Genomic_DNA"/>
</dbReference>
<dbReference type="Proteomes" id="UP001172101">
    <property type="component" value="Unassembled WGS sequence"/>
</dbReference>
<feature type="region of interest" description="Disordered" evidence="1">
    <location>
        <begin position="1"/>
        <end position="31"/>
    </location>
</feature>
<organism evidence="2 3">
    <name type="scientific">Lasiosphaeria miniovina</name>
    <dbReference type="NCBI Taxonomy" id="1954250"/>
    <lineage>
        <taxon>Eukaryota</taxon>
        <taxon>Fungi</taxon>
        <taxon>Dikarya</taxon>
        <taxon>Ascomycota</taxon>
        <taxon>Pezizomycotina</taxon>
        <taxon>Sordariomycetes</taxon>
        <taxon>Sordariomycetidae</taxon>
        <taxon>Sordariales</taxon>
        <taxon>Lasiosphaeriaceae</taxon>
        <taxon>Lasiosphaeria</taxon>
    </lineage>
</organism>
<proteinExistence type="predicted"/>
<gene>
    <name evidence="2" type="ORF">B0T26DRAFT_479842</name>
</gene>
<comment type="caution">
    <text evidence="2">The sequence shown here is derived from an EMBL/GenBank/DDBJ whole genome shotgun (WGS) entry which is preliminary data.</text>
</comment>
<accession>A0AA40DN38</accession>
<dbReference type="AlphaFoldDB" id="A0AA40DN38"/>
<evidence type="ECO:0000313" key="2">
    <source>
        <dbReference type="EMBL" id="KAK0706927.1"/>
    </source>
</evidence>
<sequence>MATATPPPINIRLPSKYAGASASSTKSGPADTFTAPPLEWLHRTWSVTHSTLSMWRSARNVRITYTPLDAVPAKKKDDSSSSSSRSRSRIDDLVEYESADGGGGVKSVAGIDTAAAAAGDSGAWDWRGRGWLFFVSSHWEVLAWGERPVAGETATERWVVTWFAPTLFTKEGLDIYCDRAEGASQQTVDEILAALKTLDAPPLVDMCARDMRPVQISLPWKER</sequence>
<evidence type="ECO:0000313" key="3">
    <source>
        <dbReference type="Proteomes" id="UP001172101"/>
    </source>
</evidence>
<evidence type="ECO:0008006" key="4">
    <source>
        <dbReference type="Google" id="ProtNLM"/>
    </source>
</evidence>
<dbReference type="RefSeq" id="XP_060292021.1">
    <property type="nucleotide sequence ID" value="XM_060435262.1"/>
</dbReference>
<name>A0AA40DN38_9PEZI</name>
<reference evidence="2" key="1">
    <citation type="submission" date="2023-06" db="EMBL/GenBank/DDBJ databases">
        <title>Genome-scale phylogeny and comparative genomics of the fungal order Sordariales.</title>
        <authorList>
            <consortium name="Lawrence Berkeley National Laboratory"/>
            <person name="Hensen N."/>
            <person name="Bonometti L."/>
            <person name="Westerberg I."/>
            <person name="Brannstrom I.O."/>
            <person name="Guillou S."/>
            <person name="Cros-Aarteil S."/>
            <person name="Calhoun S."/>
            <person name="Haridas S."/>
            <person name="Kuo A."/>
            <person name="Mondo S."/>
            <person name="Pangilinan J."/>
            <person name="Riley R."/>
            <person name="LaButti K."/>
            <person name="Andreopoulos B."/>
            <person name="Lipzen A."/>
            <person name="Chen C."/>
            <person name="Yanf M."/>
            <person name="Daum C."/>
            <person name="Ng V."/>
            <person name="Clum A."/>
            <person name="Steindorff A."/>
            <person name="Ohm R."/>
            <person name="Martin F."/>
            <person name="Silar P."/>
            <person name="Natvig D."/>
            <person name="Lalanne C."/>
            <person name="Gautier V."/>
            <person name="Ament-velasquez S.L."/>
            <person name="Kruys A."/>
            <person name="Hutchinson M.I."/>
            <person name="Powell A.J."/>
            <person name="Barry K."/>
            <person name="Miller A.N."/>
            <person name="Grigoriev I.V."/>
            <person name="Debuchy R."/>
            <person name="Gladieux P."/>
            <person name="Thoren M.H."/>
            <person name="Johannesson H."/>
        </authorList>
    </citation>
    <scope>NUCLEOTIDE SEQUENCE</scope>
    <source>
        <strain evidence="2">SMH2392-1A</strain>
    </source>
</reference>
<dbReference type="GeneID" id="85318532"/>